<feature type="compositionally biased region" description="Basic and acidic residues" evidence="1">
    <location>
        <begin position="38"/>
        <end position="65"/>
    </location>
</feature>
<feature type="compositionally biased region" description="Basic residues" evidence="1">
    <location>
        <begin position="97"/>
        <end position="109"/>
    </location>
</feature>
<feature type="compositionally biased region" description="Polar residues" evidence="1">
    <location>
        <begin position="699"/>
        <end position="736"/>
    </location>
</feature>
<dbReference type="RefSeq" id="XP_033678768.1">
    <property type="nucleotide sequence ID" value="XM_033830026.1"/>
</dbReference>
<feature type="compositionally biased region" description="Polar residues" evidence="1">
    <location>
        <begin position="767"/>
        <end position="782"/>
    </location>
</feature>
<feature type="compositionally biased region" description="Basic and acidic residues" evidence="1">
    <location>
        <begin position="186"/>
        <end position="196"/>
    </location>
</feature>
<dbReference type="OrthoDB" id="73788at2759"/>
<accession>A0A6A6HZU9</accession>
<dbReference type="EMBL" id="ML987204">
    <property type="protein sequence ID" value="KAF2243764.1"/>
    <property type="molecule type" value="Genomic_DNA"/>
</dbReference>
<dbReference type="Proteomes" id="UP000800094">
    <property type="component" value="Unassembled WGS sequence"/>
</dbReference>
<feature type="compositionally biased region" description="Basic and acidic residues" evidence="1">
    <location>
        <begin position="685"/>
        <end position="698"/>
    </location>
</feature>
<reference evidence="2" key="1">
    <citation type="journal article" date="2020" name="Stud. Mycol.">
        <title>101 Dothideomycetes genomes: a test case for predicting lifestyles and emergence of pathogens.</title>
        <authorList>
            <person name="Haridas S."/>
            <person name="Albert R."/>
            <person name="Binder M."/>
            <person name="Bloem J."/>
            <person name="Labutti K."/>
            <person name="Salamov A."/>
            <person name="Andreopoulos B."/>
            <person name="Baker S."/>
            <person name="Barry K."/>
            <person name="Bills G."/>
            <person name="Bluhm B."/>
            <person name="Cannon C."/>
            <person name="Castanera R."/>
            <person name="Culley D."/>
            <person name="Daum C."/>
            <person name="Ezra D."/>
            <person name="Gonzalez J."/>
            <person name="Henrissat B."/>
            <person name="Kuo A."/>
            <person name="Liang C."/>
            <person name="Lipzen A."/>
            <person name="Lutzoni F."/>
            <person name="Magnuson J."/>
            <person name="Mondo S."/>
            <person name="Nolan M."/>
            <person name="Ohm R."/>
            <person name="Pangilinan J."/>
            <person name="Park H.-J."/>
            <person name="Ramirez L."/>
            <person name="Alfaro M."/>
            <person name="Sun H."/>
            <person name="Tritt A."/>
            <person name="Yoshinaga Y."/>
            <person name="Zwiers L.-H."/>
            <person name="Turgeon B."/>
            <person name="Goodwin S."/>
            <person name="Spatafora J."/>
            <person name="Crous P."/>
            <person name="Grigoriev I."/>
        </authorList>
    </citation>
    <scope>NUCLEOTIDE SEQUENCE</scope>
    <source>
        <strain evidence="2">CBS 122368</strain>
    </source>
</reference>
<evidence type="ECO:0000256" key="1">
    <source>
        <dbReference type="SAM" id="MobiDB-lite"/>
    </source>
</evidence>
<feature type="compositionally biased region" description="Acidic residues" evidence="1">
    <location>
        <begin position="115"/>
        <end position="124"/>
    </location>
</feature>
<feature type="compositionally biased region" description="Polar residues" evidence="1">
    <location>
        <begin position="405"/>
        <end position="422"/>
    </location>
</feature>
<dbReference type="AlphaFoldDB" id="A0A6A6HZU9"/>
<feature type="compositionally biased region" description="Acidic residues" evidence="1">
    <location>
        <begin position="474"/>
        <end position="486"/>
    </location>
</feature>
<protein>
    <submittedName>
        <fullName evidence="2">Uncharacterized protein</fullName>
    </submittedName>
</protein>
<feature type="region of interest" description="Disordered" evidence="1">
    <location>
        <begin position="532"/>
        <end position="881"/>
    </location>
</feature>
<feature type="region of interest" description="Disordered" evidence="1">
    <location>
        <begin position="404"/>
        <end position="495"/>
    </location>
</feature>
<feature type="compositionally biased region" description="Low complexity" evidence="1">
    <location>
        <begin position="607"/>
        <end position="620"/>
    </location>
</feature>
<name>A0A6A6HZU9_9PLEO</name>
<feature type="compositionally biased region" description="Acidic residues" evidence="1">
    <location>
        <begin position="239"/>
        <end position="256"/>
    </location>
</feature>
<gene>
    <name evidence="2" type="ORF">BU26DRAFT_523354</name>
</gene>
<keyword evidence="3" id="KW-1185">Reference proteome</keyword>
<organism evidence="2 3">
    <name type="scientific">Trematosphaeria pertusa</name>
    <dbReference type="NCBI Taxonomy" id="390896"/>
    <lineage>
        <taxon>Eukaryota</taxon>
        <taxon>Fungi</taxon>
        <taxon>Dikarya</taxon>
        <taxon>Ascomycota</taxon>
        <taxon>Pezizomycotina</taxon>
        <taxon>Dothideomycetes</taxon>
        <taxon>Pleosporomycetidae</taxon>
        <taxon>Pleosporales</taxon>
        <taxon>Massarineae</taxon>
        <taxon>Trematosphaeriaceae</taxon>
        <taxon>Trematosphaeria</taxon>
    </lineage>
</organism>
<feature type="compositionally biased region" description="Polar residues" evidence="1">
    <location>
        <begin position="577"/>
        <end position="595"/>
    </location>
</feature>
<feature type="compositionally biased region" description="Basic residues" evidence="1">
    <location>
        <begin position="129"/>
        <end position="144"/>
    </location>
</feature>
<feature type="region of interest" description="Disordered" evidence="1">
    <location>
        <begin position="22"/>
        <end position="256"/>
    </location>
</feature>
<dbReference type="GeneID" id="54583356"/>
<feature type="compositionally biased region" description="Low complexity" evidence="1">
    <location>
        <begin position="783"/>
        <end position="799"/>
    </location>
</feature>
<proteinExistence type="predicted"/>
<evidence type="ECO:0000313" key="2">
    <source>
        <dbReference type="EMBL" id="KAF2243764.1"/>
    </source>
</evidence>
<evidence type="ECO:0000313" key="3">
    <source>
        <dbReference type="Proteomes" id="UP000800094"/>
    </source>
</evidence>
<feature type="compositionally biased region" description="Basic residues" evidence="1">
    <location>
        <begin position="22"/>
        <end position="36"/>
    </location>
</feature>
<feature type="compositionally biased region" description="Acidic residues" evidence="1">
    <location>
        <begin position="649"/>
        <end position="658"/>
    </location>
</feature>
<feature type="compositionally biased region" description="Polar residues" evidence="1">
    <location>
        <begin position="628"/>
        <end position="645"/>
    </location>
</feature>
<feature type="compositionally biased region" description="Polar residues" evidence="1">
    <location>
        <begin position="800"/>
        <end position="816"/>
    </location>
</feature>
<sequence>MPASTRSSNKDANFKVYYSKKVPKQKYFPHRKKTVRRPSAEQDEPQKKQMKFLPEKMRRSAAVRDSDEEETDTEMKVEEDLEDGGVAIPPELEQKGKRTPKTAARRGKKRSSDMMQEDSEEDDEPVRPTPKRRRESATTKKRRPPVAAEPESEDEQTASPSESEREQDTKHRLRRQSTMTQIVGGRRPEPGSKEPQFKPAKRSPRTSWGGKGSRNKGKDKQQRTLTQMVPGLIPLGIVSDDDAEELGDPDTEDEDNQAYNDAIVRRLAEQGLFQPGEGEGTNAEDLSHLVHLGLIPIEDEEAIVQHLAEHAIHSPLADEDHYAATGHFAYAGYGDDKDGDENANHQMQNVAVPTTKKTRASRRVSSQQKPELPATDGAEFVGRKHAKSRFGLLSTPEKRRIFEIASSQSPPESPLSTQNTPQRPDRAPLQERSGNATKVTGIPSKRKQVTFQEPHNEQKSPPSLRKFASVIRDSEDEEEDILDDEHPDPGQDVGRETQVLIRGMDNPMVGASIGEETQAMLHSIDQACANAEQDTAWTNRDSSEELGEPGIERTEESLELGDQQIPQEVGIEANGLEPQSPQYHSAHPSMTQEPSNEVDVTALLIHSSPPSSQKPQPSRSIGTDRESATATSRPSPIEHPNSTPPQDYMEPEDEDSDEPMFIGDDSSDDEEEPVPTPPQQSIASLRRDSEADQERPSDQEQAVQVPRSPSANPETQQSHSSKAEQQLQAEYQTYSQYRCGPLPSSMHVAPETGFSYQATPFPPRAPTQLQHSGHLSQATTVDPTQPSPKTTPSKSRSQPIVSANTTPHKIPNSQPFVSPHRPPPLFIPSSFPSPSKAGVGEWSSPVLGRKDNGYSQFGGSANMEDFSIPAPPPVEVDDDEL</sequence>
<feature type="region of interest" description="Disordered" evidence="1">
    <location>
        <begin position="353"/>
        <end position="380"/>
    </location>
</feature>